<evidence type="ECO:0000313" key="3">
    <source>
        <dbReference type="EMBL" id="SLN57819.1"/>
    </source>
</evidence>
<dbReference type="GO" id="GO:0004672">
    <property type="term" value="F:protein kinase activity"/>
    <property type="evidence" value="ECO:0007669"/>
    <property type="project" value="UniProtKB-ARBA"/>
</dbReference>
<accession>A0A1X6ZQ24</accession>
<reference evidence="3 4" key="1">
    <citation type="submission" date="2017-03" db="EMBL/GenBank/DDBJ databases">
        <authorList>
            <person name="Afonso C.L."/>
            <person name="Miller P.J."/>
            <person name="Scott M.A."/>
            <person name="Spackman E."/>
            <person name="Goraichik I."/>
            <person name="Dimitrov K.M."/>
            <person name="Suarez D.L."/>
            <person name="Swayne D.E."/>
        </authorList>
    </citation>
    <scope>NUCLEOTIDE SEQUENCE [LARGE SCALE GENOMIC DNA]</scope>
    <source>
        <strain evidence="3 4">CECT 8625</strain>
    </source>
</reference>
<dbReference type="EMBL" id="FWFK01000005">
    <property type="protein sequence ID" value="SLN57819.1"/>
    <property type="molecule type" value="Genomic_DNA"/>
</dbReference>
<dbReference type="AlphaFoldDB" id="A0A1X6ZQ24"/>
<gene>
    <name evidence="3" type="ORF">ROJ8625_02898</name>
</gene>
<feature type="domain" description="HPt" evidence="2">
    <location>
        <begin position="24"/>
        <end position="91"/>
    </location>
</feature>
<keyword evidence="1" id="KW-0902">Two-component regulatory system</keyword>
<dbReference type="Pfam" id="PF01627">
    <property type="entry name" value="Hpt"/>
    <property type="match status" value="1"/>
</dbReference>
<dbReference type="GO" id="GO:0000160">
    <property type="term" value="P:phosphorelay signal transduction system"/>
    <property type="evidence" value="ECO:0007669"/>
    <property type="project" value="UniProtKB-KW"/>
</dbReference>
<dbReference type="InterPro" id="IPR036641">
    <property type="entry name" value="HPT_dom_sf"/>
</dbReference>
<evidence type="ECO:0000313" key="4">
    <source>
        <dbReference type="Proteomes" id="UP000193570"/>
    </source>
</evidence>
<dbReference type="RefSeq" id="WP_085792578.1">
    <property type="nucleotide sequence ID" value="NZ_FWFK01000005.1"/>
</dbReference>
<protein>
    <submittedName>
        <fullName evidence="3">Hpt domain protein</fullName>
    </submittedName>
</protein>
<dbReference type="Proteomes" id="UP000193570">
    <property type="component" value="Unassembled WGS sequence"/>
</dbReference>
<evidence type="ECO:0000256" key="1">
    <source>
        <dbReference type="ARBA" id="ARBA00023012"/>
    </source>
</evidence>
<dbReference type="Gene3D" id="1.20.120.160">
    <property type="entry name" value="HPT domain"/>
    <property type="match status" value="1"/>
</dbReference>
<organism evidence="3 4">
    <name type="scientific">Roseivivax jejudonensis</name>
    <dbReference type="NCBI Taxonomy" id="1529041"/>
    <lineage>
        <taxon>Bacteria</taxon>
        <taxon>Pseudomonadati</taxon>
        <taxon>Pseudomonadota</taxon>
        <taxon>Alphaproteobacteria</taxon>
        <taxon>Rhodobacterales</taxon>
        <taxon>Roseobacteraceae</taxon>
        <taxon>Roseivivax</taxon>
    </lineage>
</organism>
<dbReference type="InterPro" id="IPR008207">
    <property type="entry name" value="Sig_transdc_His_kin_Hpt_dom"/>
</dbReference>
<keyword evidence="4" id="KW-1185">Reference proteome</keyword>
<dbReference type="SUPFAM" id="SSF47226">
    <property type="entry name" value="Histidine-containing phosphotransfer domain, HPT domain"/>
    <property type="match status" value="1"/>
</dbReference>
<name>A0A1X6ZQ24_9RHOB</name>
<proteinExistence type="predicted"/>
<evidence type="ECO:0000259" key="2">
    <source>
        <dbReference type="Pfam" id="PF01627"/>
    </source>
</evidence>
<sequence>MIDWDQVLALRTEIGAEAFDEVAALFLSEVAAALDALSPDAPDLAAKLHFLKGSALDLGLRDFAALCSAGEAQAAAGARPDGLDRLRPLFDASRVALEQGLTECDTR</sequence>
<dbReference type="OrthoDB" id="7867809at2"/>